<evidence type="ECO:0000313" key="1">
    <source>
        <dbReference type="EMBL" id="MBJ6122886.1"/>
    </source>
</evidence>
<evidence type="ECO:0000313" key="2">
    <source>
        <dbReference type="Proteomes" id="UP000640426"/>
    </source>
</evidence>
<dbReference type="RefSeq" id="WP_199039261.1">
    <property type="nucleotide sequence ID" value="NZ_JAELXS010000008.1"/>
</dbReference>
<evidence type="ECO:0008006" key="3">
    <source>
        <dbReference type="Google" id="ProtNLM"/>
    </source>
</evidence>
<sequence length="271" mass="30079">MENKMNGVVSARGRAPLFISSVALMAMFGITACSEPKPGDRVKVDPPYGFNIVDSDTPVITRLYKYQYGNGAGNDYRIEDEPVSFQFPAKFYAWRNNQQGGPQWMVTLLVDRTNMQSLSDFLSKVYRKFGAYEPSAIYQRFSLRDLSVTIVSQIVDAHLPIHVTPSYLDRFGLQPVGSYCGFNMYGTIKGNVGILSAVIRYPNAPSASRVVGVSGHGPSQLSIECDSSSPICVARFLYNDLEVNFTEAKGSICQSDADRQRIIAFLDQHRV</sequence>
<name>A0ABS0XS74_9SPHN</name>
<reference evidence="2" key="1">
    <citation type="submission" date="2020-12" db="EMBL/GenBank/DDBJ databases">
        <title>Hymenobacter sp.</title>
        <authorList>
            <person name="Kim M.K."/>
        </authorList>
    </citation>
    <scope>NUCLEOTIDE SEQUENCE [LARGE SCALE GENOMIC DNA]</scope>
    <source>
        <strain evidence="2">BT553</strain>
    </source>
</reference>
<protein>
    <recommendedName>
        <fullName evidence="3">Lipoprotein</fullName>
    </recommendedName>
</protein>
<comment type="caution">
    <text evidence="1">The sequence shown here is derived from an EMBL/GenBank/DDBJ whole genome shotgun (WGS) entry which is preliminary data.</text>
</comment>
<dbReference type="EMBL" id="JAELXS010000008">
    <property type="protein sequence ID" value="MBJ6122886.1"/>
    <property type="molecule type" value="Genomic_DNA"/>
</dbReference>
<gene>
    <name evidence="1" type="ORF">JAO74_13895</name>
</gene>
<accession>A0ABS0XS74</accession>
<organism evidence="1 2">
    <name type="scientific">Sphingomonas mollis</name>
    <dbReference type="NCBI Taxonomy" id="2795726"/>
    <lineage>
        <taxon>Bacteria</taxon>
        <taxon>Pseudomonadati</taxon>
        <taxon>Pseudomonadota</taxon>
        <taxon>Alphaproteobacteria</taxon>
        <taxon>Sphingomonadales</taxon>
        <taxon>Sphingomonadaceae</taxon>
        <taxon>Sphingomonas</taxon>
    </lineage>
</organism>
<dbReference type="PROSITE" id="PS51257">
    <property type="entry name" value="PROKAR_LIPOPROTEIN"/>
    <property type="match status" value="1"/>
</dbReference>
<proteinExistence type="predicted"/>
<keyword evidence="2" id="KW-1185">Reference proteome</keyword>
<dbReference type="Proteomes" id="UP000640426">
    <property type="component" value="Unassembled WGS sequence"/>
</dbReference>